<dbReference type="InterPro" id="IPR035926">
    <property type="entry name" value="NusB-like_sf"/>
</dbReference>
<proteinExistence type="inferred from homology"/>
<protein>
    <recommendedName>
        <fullName evidence="6">Transcription antitermination protein NusB</fullName>
    </recommendedName>
    <alternativeName>
        <fullName evidence="6">Antitermination factor NusB</fullName>
    </alternativeName>
</protein>
<dbReference type="STRING" id="157687.HMPREF3180_00469"/>
<evidence type="ECO:0000313" key="8">
    <source>
        <dbReference type="EMBL" id="BBM47996.1"/>
    </source>
</evidence>
<dbReference type="OrthoDB" id="9811381at2"/>
<evidence type="ECO:0000313" key="10">
    <source>
        <dbReference type="EMBL" id="KXB69221.1"/>
    </source>
</evidence>
<dbReference type="Proteomes" id="UP000321397">
    <property type="component" value="Chromosome"/>
</dbReference>
<organism evidence="10 11">
    <name type="scientific">Leptotrichia wadei</name>
    <dbReference type="NCBI Taxonomy" id="157687"/>
    <lineage>
        <taxon>Bacteria</taxon>
        <taxon>Fusobacteriati</taxon>
        <taxon>Fusobacteriota</taxon>
        <taxon>Fusobacteriia</taxon>
        <taxon>Fusobacteriales</taxon>
        <taxon>Leptotrichiaceae</taxon>
        <taxon>Leptotrichia</taxon>
    </lineage>
</organism>
<dbReference type="RefSeq" id="WP_021746093.1">
    <property type="nucleotide sequence ID" value="NZ_AP019834.1"/>
</dbReference>
<name>A0A134ANF4_9FUSO</name>
<reference evidence="8 12" key="3">
    <citation type="submission" date="2019-07" db="EMBL/GenBank/DDBJ databases">
        <title>Complete Genome Sequence of Leptotrichia wadei Strain JMUB3933.</title>
        <authorList>
            <person name="Watanabe S."/>
            <person name="Cui L."/>
        </authorList>
    </citation>
    <scope>NUCLEOTIDE SEQUENCE [LARGE SCALE GENOMIC DNA]</scope>
    <source>
        <strain evidence="8 12">JMUB3933</strain>
    </source>
</reference>
<dbReference type="PANTHER" id="PTHR11078">
    <property type="entry name" value="N UTILIZATION SUBSTANCE PROTEIN B-RELATED"/>
    <property type="match status" value="1"/>
</dbReference>
<evidence type="ECO:0000313" key="12">
    <source>
        <dbReference type="Proteomes" id="UP000321397"/>
    </source>
</evidence>
<sequence>MTRRGIREEIFKLLFEYELIDNNIEKRINDVIEEENLKKEDEIDFLRSYVTDIIANEDILIGRIKDVLEGWTYERLGTIEKVLLKISFYEITIKKIGYEIAINEVLEISKKYSYNDTKDFLNGILAKLIKNIKEGKSNF</sequence>
<dbReference type="Pfam" id="PF01029">
    <property type="entry name" value="NusB"/>
    <property type="match status" value="1"/>
</dbReference>
<dbReference type="GO" id="GO:0003723">
    <property type="term" value="F:RNA binding"/>
    <property type="evidence" value="ECO:0007669"/>
    <property type="project" value="UniProtKB-UniRule"/>
</dbReference>
<dbReference type="InterPro" id="IPR006027">
    <property type="entry name" value="NusB_RsmB_TIM44"/>
</dbReference>
<reference evidence="11" key="2">
    <citation type="submission" date="2016-01" db="EMBL/GenBank/DDBJ databases">
        <authorList>
            <person name="Mitreva M."/>
            <person name="Pepin K.H."/>
            <person name="Mihindukulasuriya K.A."/>
            <person name="Fulton R."/>
            <person name="Fronick C."/>
            <person name="O'Laughlin M."/>
            <person name="Miner T."/>
            <person name="Herter B."/>
            <person name="Rosa B.A."/>
            <person name="Cordes M."/>
            <person name="Tomlinson C."/>
            <person name="Wollam A."/>
            <person name="Palsikar V.B."/>
            <person name="Mardis E.R."/>
            <person name="Wilson R.K."/>
        </authorList>
    </citation>
    <scope>NUCLEOTIDE SEQUENCE [LARGE SCALE GENOMIC DNA]</scope>
    <source>
        <strain evidence="11">KA00185</strain>
    </source>
</reference>
<keyword evidence="4 6" id="KW-0805">Transcription regulation</keyword>
<accession>A0A134ANF4</accession>
<comment type="similarity">
    <text evidence="1 6">Belongs to the NusB family.</text>
</comment>
<dbReference type="GO" id="GO:0005829">
    <property type="term" value="C:cytosol"/>
    <property type="evidence" value="ECO:0007669"/>
    <property type="project" value="TreeGrafter"/>
</dbReference>
<dbReference type="PANTHER" id="PTHR11078:SF3">
    <property type="entry name" value="ANTITERMINATION NUSB DOMAIN-CONTAINING PROTEIN"/>
    <property type="match status" value="1"/>
</dbReference>
<keyword evidence="2 6" id="KW-0889">Transcription antitermination</keyword>
<dbReference type="EMBL" id="AP019835">
    <property type="protein sequence ID" value="BBM50324.1"/>
    <property type="molecule type" value="Genomic_DNA"/>
</dbReference>
<reference evidence="10" key="1">
    <citation type="submission" date="2016-01" db="EMBL/GenBank/DDBJ databases">
        <authorList>
            <person name="Oliw E.H."/>
        </authorList>
    </citation>
    <scope>NUCLEOTIDE SEQUENCE [LARGE SCALE GENOMIC DNA]</scope>
    <source>
        <strain evidence="10">KA00185</strain>
    </source>
</reference>
<dbReference type="Proteomes" id="UP000321501">
    <property type="component" value="Chromosome"/>
</dbReference>
<evidence type="ECO:0000256" key="2">
    <source>
        <dbReference type="ARBA" id="ARBA00022814"/>
    </source>
</evidence>
<dbReference type="GO" id="GO:0006353">
    <property type="term" value="P:DNA-templated transcription termination"/>
    <property type="evidence" value="ECO:0007669"/>
    <property type="project" value="UniProtKB-UniRule"/>
</dbReference>
<evidence type="ECO:0000256" key="4">
    <source>
        <dbReference type="ARBA" id="ARBA00023015"/>
    </source>
</evidence>
<dbReference type="Proteomes" id="UP000070483">
    <property type="component" value="Unassembled WGS sequence"/>
</dbReference>
<evidence type="ECO:0000259" key="7">
    <source>
        <dbReference type="Pfam" id="PF01029"/>
    </source>
</evidence>
<reference evidence="9 13" key="4">
    <citation type="submission" date="2019-07" db="EMBL/GenBank/DDBJ databases">
        <title>Complete Genome Sequence of Leptotrichia wadei Strain JMUB3934.</title>
        <authorList>
            <person name="Watanabe S."/>
            <person name="Cui L."/>
        </authorList>
    </citation>
    <scope>NUCLEOTIDE SEQUENCE [LARGE SCALE GENOMIC DNA]</scope>
    <source>
        <strain evidence="9 13">JMUB3934</strain>
    </source>
</reference>
<dbReference type="Gene3D" id="1.10.940.10">
    <property type="entry name" value="NusB-like"/>
    <property type="match status" value="1"/>
</dbReference>
<dbReference type="PATRIC" id="fig|157687.3.peg.470"/>
<dbReference type="GO" id="GO:0031564">
    <property type="term" value="P:transcription antitermination"/>
    <property type="evidence" value="ECO:0007669"/>
    <property type="project" value="UniProtKB-KW"/>
</dbReference>
<evidence type="ECO:0000256" key="3">
    <source>
        <dbReference type="ARBA" id="ARBA00022884"/>
    </source>
</evidence>
<evidence type="ECO:0000256" key="1">
    <source>
        <dbReference type="ARBA" id="ARBA00005952"/>
    </source>
</evidence>
<gene>
    <name evidence="6" type="primary">nusB</name>
    <name evidence="10" type="ORF">HMPREF3180_00469</name>
    <name evidence="8" type="ORF">JMUB3933_1499</name>
    <name evidence="9" type="ORF">JMUB3934_1623</name>
</gene>
<evidence type="ECO:0000313" key="9">
    <source>
        <dbReference type="EMBL" id="BBM50324.1"/>
    </source>
</evidence>
<keyword evidence="5 6" id="KW-0804">Transcription</keyword>
<keyword evidence="3 6" id="KW-0694">RNA-binding</keyword>
<keyword evidence="11" id="KW-1185">Reference proteome</keyword>
<dbReference type="SUPFAM" id="SSF48013">
    <property type="entry name" value="NusB-like"/>
    <property type="match status" value="1"/>
</dbReference>
<feature type="domain" description="NusB/RsmB/TIM44" evidence="7">
    <location>
        <begin position="6"/>
        <end position="130"/>
    </location>
</feature>
<dbReference type="EMBL" id="AP019834">
    <property type="protein sequence ID" value="BBM47996.1"/>
    <property type="molecule type" value="Genomic_DNA"/>
</dbReference>
<dbReference type="HAMAP" id="MF_00073">
    <property type="entry name" value="NusB"/>
    <property type="match status" value="1"/>
</dbReference>
<dbReference type="NCBIfam" id="TIGR01951">
    <property type="entry name" value="nusB"/>
    <property type="match status" value="1"/>
</dbReference>
<dbReference type="EMBL" id="LSDD01000030">
    <property type="protein sequence ID" value="KXB69221.1"/>
    <property type="molecule type" value="Genomic_DNA"/>
</dbReference>
<comment type="function">
    <text evidence="6">Involved in transcription antitermination. Required for transcription of ribosomal RNA (rRNA) genes. Binds specifically to the boxA antiterminator sequence of the ribosomal RNA (rrn) operons.</text>
</comment>
<evidence type="ECO:0000313" key="11">
    <source>
        <dbReference type="Proteomes" id="UP000070483"/>
    </source>
</evidence>
<evidence type="ECO:0000256" key="6">
    <source>
        <dbReference type="HAMAP-Rule" id="MF_00073"/>
    </source>
</evidence>
<evidence type="ECO:0000256" key="5">
    <source>
        <dbReference type="ARBA" id="ARBA00023163"/>
    </source>
</evidence>
<evidence type="ECO:0000313" key="13">
    <source>
        <dbReference type="Proteomes" id="UP000321501"/>
    </source>
</evidence>
<dbReference type="InterPro" id="IPR011605">
    <property type="entry name" value="NusB_fam"/>
</dbReference>
<dbReference type="AlphaFoldDB" id="A0A134ANF4"/>